<name>A0A481YQ88_9VIRU</name>
<reference evidence="1" key="1">
    <citation type="journal article" date="2019" name="MBio">
        <title>Virus Genomes from Deep Sea Sediments Expand the Ocean Megavirome and Support Independent Origins of Viral Gigantism.</title>
        <authorList>
            <person name="Backstrom D."/>
            <person name="Yutin N."/>
            <person name="Jorgensen S.L."/>
            <person name="Dharamshi J."/>
            <person name="Homa F."/>
            <person name="Zaremba-Niedwiedzka K."/>
            <person name="Spang A."/>
            <person name="Wolf Y.I."/>
            <person name="Koonin E.V."/>
            <person name="Ettema T.J."/>
        </authorList>
    </citation>
    <scope>NUCLEOTIDE SEQUENCE</scope>
</reference>
<protein>
    <submittedName>
        <fullName evidence="1">Uncharacterized protein</fullName>
    </submittedName>
</protein>
<dbReference type="EMBL" id="MK500326">
    <property type="protein sequence ID" value="QBK85413.1"/>
    <property type="molecule type" value="Genomic_DNA"/>
</dbReference>
<sequence length="304" mass="36456">MTSVGRIMGFVLLFLASKHKNDCLLLSPSLKLETIIKEKSPRDIMIEANKFFDESECSFKQEADIPNRKWNYYLECPSHYHNFITNCLAQKKRFILMSLGLYYNIEDINDRVMKYYHGRRYTHKSPVHRIAHANFLIYDSKNFTLERFDPYGDFSSPPPDGNIDKTILQYFQSILKIKKYYKPLDFCPRFSFQTLEEIERRVHLKNFDRKGMCLMWSFLYADFRMSYPNIDPSQLVNSLIQRYLPKRELKSKEEYKKLIREKKKTPFVNFIVSYLNFIFSLIKDLEQSKNPKETLQYYVNLFNG</sequence>
<accession>A0A481YQ88</accession>
<organism evidence="1">
    <name type="scientific">Iridovirus LCIVAC01</name>
    <dbReference type="NCBI Taxonomy" id="2506607"/>
    <lineage>
        <taxon>Viruses</taxon>
        <taxon>Varidnaviria</taxon>
        <taxon>Bamfordvirae</taxon>
        <taxon>Nucleocytoviricota</taxon>
        <taxon>Megaviricetes</taxon>
        <taxon>Pimascovirales</taxon>
        <taxon>Pimascovirales incertae sedis</taxon>
        <taxon>Iridoviridae</taxon>
    </lineage>
</organism>
<evidence type="ECO:0000313" key="1">
    <source>
        <dbReference type="EMBL" id="QBK85413.1"/>
    </source>
</evidence>
<proteinExistence type="predicted"/>
<gene>
    <name evidence="1" type="ORF">LCIVAC01_02220</name>
</gene>